<dbReference type="RefSeq" id="WP_025023650.1">
    <property type="nucleotide sequence ID" value="NZ_AZDZ01000002.1"/>
</dbReference>
<dbReference type="InterPro" id="IPR004033">
    <property type="entry name" value="UbiE/COQ5_MeTrFase"/>
</dbReference>
<feature type="binding site" evidence="4">
    <location>
        <position position="60"/>
    </location>
    <ligand>
        <name>S-adenosyl-L-methionine</name>
        <dbReference type="ChEBI" id="CHEBI:59789"/>
    </ligand>
</feature>
<dbReference type="PROSITE" id="PS51608">
    <property type="entry name" value="SAM_MT_UBIE"/>
    <property type="match status" value="1"/>
</dbReference>
<dbReference type="UniPathway" id="UPA00079">
    <property type="reaction ID" value="UER00169"/>
</dbReference>
<dbReference type="PROSITE" id="PS01183">
    <property type="entry name" value="UBIE_1"/>
    <property type="match status" value="1"/>
</dbReference>
<keyword evidence="5" id="KW-0830">Ubiquinone</keyword>
<feature type="binding site" evidence="4">
    <location>
        <position position="80"/>
    </location>
    <ligand>
        <name>S-adenosyl-L-methionine</name>
        <dbReference type="ChEBI" id="CHEBI:59789"/>
    </ligand>
</feature>
<evidence type="ECO:0000256" key="3">
    <source>
        <dbReference type="ARBA" id="ARBA00022691"/>
    </source>
</evidence>
<keyword evidence="1 4" id="KW-0489">Methyltransferase</keyword>
<gene>
    <name evidence="4" type="primary">menG</name>
    <name evidence="5" type="ORF">FD03_GL000995</name>
</gene>
<comment type="function">
    <text evidence="4">Methyltransferase required for the conversion of demethylmenaquinol (DMKH2) to menaquinol (MKH2).</text>
</comment>
<dbReference type="GO" id="GO:0032259">
    <property type="term" value="P:methylation"/>
    <property type="evidence" value="ECO:0007669"/>
    <property type="project" value="UniProtKB-KW"/>
</dbReference>
<dbReference type="CDD" id="cd02440">
    <property type="entry name" value="AdoMet_MTases"/>
    <property type="match status" value="1"/>
</dbReference>
<dbReference type="InterPro" id="IPR023576">
    <property type="entry name" value="UbiE/COQ5_MeTrFase_CS"/>
</dbReference>
<reference evidence="5 6" key="1">
    <citation type="journal article" date="2015" name="Genome Announc.">
        <title>Expanding the biotechnology potential of lactobacilli through comparative genomics of 213 strains and associated genera.</title>
        <authorList>
            <person name="Sun Z."/>
            <person name="Harris H.M."/>
            <person name="McCann A."/>
            <person name="Guo C."/>
            <person name="Argimon S."/>
            <person name="Zhang W."/>
            <person name="Yang X."/>
            <person name="Jeffery I.B."/>
            <person name="Cooney J.C."/>
            <person name="Kagawa T.F."/>
            <person name="Liu W."/>
            <person name="Song Y."/>
            <person name="Salvetti E."/>
            <person name="Wrobel A."/>
            <person name="Rasinkangas P."/>
            <person name="Parkhill J."/>
            <person name="Rea M.C."/>
            <person name="O'Sullivan O."/>
            <person name="Ritari J."/>
            <person name="Douillard F.P."/>
            <person name="Paul Ross R."/>
            <person name="Yang R."/>
            <person name="Briner A.E."/>
            <person name="Felis G.E."/>
            <person name="de Vos W.M."/>
            <person name="Barrangou R."/>
            <person name="Klaenhammer T.R."/>
            <person name="Caufield P.W."/>
            <person name="Cui Y."/>
            <person name="Zhang H."/>
            <person name="O'Toole P.W."/>
        </authorList>
    </citation>
    <scope>NUCLEOTIDE SEQUENCE [LARGE SCALE GENOMIC DNA]</scope>
    <source>
        <strain evidence="5 6">DSM 19682</strain>
    </source>
</reference>
<dbReference type="AlphaFoldDB" id="A0A0R1KB15"/>
<organism evidence="5 6">
    <name type="scientific">Companilactobacillus nodensis DSM 19682 = JCM 14932 = NBRC 107160</name>
    <dbReference type="NCBI Taxonomy" id="1423775"/>
    <lineage>
        <taxon>Bacteria</taxon>
        <taxon>Bacillati</taxon>
        <taxon>Bacillota</taxon>
        <taxon>Bacilli</taxon>
        <taxon>Lactobacillales</taxon>
        <taxon>Lactobacillaceae</taxon>
        <taxon>Companilactobacillus</taxon>
    </lineage>
</organism>
<evidence type="ECO:0000313" key="6">
    <source>
        <dbReference type="Proteomes" id="UP000051248"/>
    </source>
</evidence>
<sequence>MALTNKVPEKDVRNTFNTIANDYDKMNSIMSLGTHSKWRVKATDMISNHPKRILDLCCGTADWTILLGKKFPLTRVSGMDFSQEMLKIGQSKVGQSGLANVELLAGDAMNLTFLDNSFDVVTIGFGLRNVPDANAVLREIHRVLKPGGQIVCLEAYKVETPVIRLGWQVYFNKLMPMMGKLLASKKDEYQYLDDSVNKFVSISQLVEMYHQAGFENVKVKDLMFKAAAIHFGEKK</sequence>
<evidence type="ECO:0000256" key="4">
    <source>
        <dbReference type="HAMAP-Rule" id="MF_01813"/>
    </source>
</evidence>
<dbReference type="OrthoDB" id="9808140at2"/>
<feature type="binding site" evidence="4">
    <location>
        <begin position="107"/>
        <end position="108"/>
    </location>
    <ligand>
        <name>S-adenosyl-L-methionine</name>
        <dbReference type="ChEBI" id="CHEBI:59789"/>
    </ligand>
</feature>
<protein>
    <recommendedName>
        <fullName evidence="4">Demethylmenaquinone methyltransferase</fullName>
        <ecNumber evidence="4">2.1.1.163</ecNumber>
    </recommendedName>
</protein>
<dbReference type="NCBIfam" id="TIGR01934">
    <property type="entry name" value="MenG_MenH_UbiE"/>
    <property type="match status" value="1"/>
</dbReference>
<comment type="caution">
    <text evidence="4">Lacks conserved residue(s) required for the propagation of feature annotation.</text>
</comment>
<comment type="similarity">
    <text evidence="4">Belongs to the class I-like SAM-binding methyltransferase superfamily. MenG/UbiE family.</text>
</comment>
<proteinExistence type="inferred from homology"/>
<dbReference type="EMBL" id="AZDZ01000002">
    <property type="protein sequence ID" value="KRK80861.1"/>
    <property type="molecule type" value="Genomic_DNA"/>
</dbReference>
<dbReference type="eggNOG" id="COG2226">
    <property type="taxonomic scope" value="Bacteria"/>
</dbReference>
<dbReference type="GO" id="GO:0009234">
    <property type="term" value="P:menaquinone biosynthetic process"/>
    <property type="evidence" value="ECO:0007669"/>
    <property type="project" value="UniProtKB-UniRule"/>
</dbReference>
<dbReference type="Proteomes" id="UP000051248">
    <property type="component" value="Unassembled WGS sequence"/>
</dbReference>
<dbReference type="PANTHER" id="PTHR43591:SF24">
    <property type="entry name" value="2-METHOXY-6-POLYPRENYL-1,4-BENZOQUINOL METHYLASE, MITOCHONDRIAL"/>
    <property type="match status" value="1"/>
</dbReference>
<dbReference type="Gene3D" id="3.40.50.150">
    <property type="entry name" value="Vaccinia Virus protein VP39"/>
    <property type="match status" value="1"/>
</dbReference>
<comment type="caution">
    <text evidence="5">The sequence shown here is derived from an EMBL/GenBank/DDBJ whole genome shotgun (WGS) entry which is preliminary data.</text>
</comment>
<comment type="pathway">
    <text evidence="4">Quinol/quinone metabolism; menaquinone biosynthesis; menaquinol from 1,4-dihydroxy-2-naphthoate: step 2/2.</text>
</comment>
<keyword evidence="4" id="KW-0474">Menaquinone biosynthesis</keyword>
<evidence type="ECO:0000313" key="5">
    <source>
        <dbReference type="EMBL" id="KRK80861.1"/>
    </source>
</evidence>
<dbReference type="NCBIfam" id="NF001243">
    <property type="entry name" value="PRK00216.1-4"/>
    <property type="match status" value="1"/>
</dbReference>
<accession>A0A0R1KB15</accession>
<dbReference type="InterPro" id="IPR029063">
    <property type="entry name" value="SAM-dependent_MTases_sf"/>
</dbReference>
<name>A0A0R1KB15_9LACO</name>
<keyword evidence="2 4" id="KW-0808">Transferase</keyword>
<dbReference type="NCBIfam" id="NF001244">
    <property type="entry name" value="PRK00216.1-5"/>
    <property type="match status" value="1"/>
</dbReference>
<dbReference type="EC" id="2.1.1.163" evidence="4"/>
<dbReference type="PATRIC" id="fig|1423775.4.peg.1023"/>
<keyword evidence="6" id="KW-1185">Reference proteome</keyword>
<dbReference type="PANTHER" id="PTHR43591">
    <property type="entry name" value="METHYLTRANSFERASE"/>
    <property type="match status" value="1"/>
</dbReference>
<dbReference type="Pfam" id="PF01209">
    <property type="entry name" value="Ubie_methyltran"/>
    <property type="match status" value="1"/>
</dbReference>
<comment type="catalytic activity">
    <reaction evidence="4">
        <text>a 2-demethylmenaquinol + S-adenosyl-L-methionine = a menaquinol + S-adenosyl-L-homocysteine + H(+)</text>
        <dbReference type="Rhea" id="RHEA:42640"/>
        <dbReference type="Rhea" id="RHEA-COMP:9539"/>
        <dbReference type="Rhea" id="RHEA-COMP:9563"/>
        <dbReference type="ChEBI" id="CHEBI:15378"/>
        <dbReference type="ChEBI" id="CHEBI:18151"/>
        <dbReference type="ChEBI" id="CHEBI:55437"/>
        <dbReference type="ChEBI" id="CHEBI:57856"/>
        <dbReference type="ChEBI" id="CHEBI:59789"/>
        <dbReference type="EC" id="2.1.1.163"/>
    </reaction>
</comment>
<dbReference type="STRING" id="1423775.FD03_GL000995"/>
<evidence type="ECO:0000256" key="1">
    <source>
        <dbReference type="ARBA" id="ARBA00022603"/>
    </source>
</evidence>
<dbReference type="GO" id="GO:0043770">
    <property type="term" value="F:demethylmenaquinone methyltransferase activity"/>
    <property type="evidence" value="ECO:0007669"/>
    <property type="project" value="UniProtKB-UniRule"/>
</dbReference>
<dbReference type="SUPFAM" id="SSF53335">
    <property type="entry name" value="S-adenosyl-L-methionine-dependent methyltransferases"/>
    <property type="match status" value="1"/>
</dbReference>
<evidence type="ECO:0000256" key="2">
    <source>
        <dbReference type="ARBA" id="ARBA00022679"/>
    </source>
</evidence>
<dbReference type="HAMAP" id="MF_01813">
    <property type="entry name" value="MenG_UbiE_methyltr"/>
    <property type="match status" value="1"/>
</dbReference>
<keyword evidence="3 4" id="KW-0949">S-adenosyl-L-methionine</keyword>